<feature type="non-terminal residue" evidence="1">
    <location>
        <position position="1"/>
    </location>
</feature>
<keyword evidence="2" id="KW-1185">Reference proteome</keyword>
<dbReference type="Proteomes" id="UP001054837">
    <property type="component" value="Unassembled WGS sequence"/>
</dbReference>
<sequence>AFEDIFYCLTVIVELMMEIILYNLKAERITCHFFHLALNIQYQDRHDVLCYLIMSIDSGYQLLNLNIIQRKKLYHAVP</sequence>
<evidence type="ECO:0000313" key="1">
    <source>
        <dbReference type="EMBL" id="GIY36361.1"/>
    </source>
</evidence>
<dbReference type="EMBL" id="BPLQ01008280">
    <property type="protein sequence ID" value="GIY36361.1"/>
    <property type="molecule type" value="Genomic_DNA"/>
</dbReference>
<comment type="caution">
    <text evidence="1">The sequence shown here is derived from an EMBL/GenBank/DDBJ whole genome shotgun (WGS) entry which is preliminary data.</text>
</comment>
<name>A0AAV4SSR9_9ARAC</name>
<accession>A0AAV4SSR9</accession>
<gene>
    <name evidence="1" type="ORF">CDAR_82661</name>
</gene>
<protein>
    <submittedName>
        <fullName evidence="1">Uncharacterized protein</fullName>
    </submittedName>
</protein>
<evidence type="ECO:0000313" key="2">
    <source>
        <dbReference type="Proteomes" id="UP001054837"/>
    </source>
</evidence>
<organism evidence="1 2">
    <name type="scientific">Caerostris darwini</name>
    <dbReference type="NCBI Taxonomy" id="1538125"/>
    <lineage>
        <taxon>Eukaryota</taxon>
        <taxon>Metazoa</taxon>
        <taxon>Ecdysozoa</taxon>
        <taxon>Arthropoda</taxon>
        <taxon>Chelicerata</taxon>
        <taxon>Arachnida</taxon>
        <taxon>Araneae</taxon>
        <taxon>Araneomorphae</taxon>
        <taxon>Entelegynae</taxon>
        <taxon>Araneoidea</taxon>
        <taxon>Araneidae</taxon>
        <taxon>Caerostris</taxon>
    </lineage>
</organism>
<dbReference type="AlphaFoldDB" id="A0AAV4SSR9"/>
<reference evidence="1 2" key="1">
    <citation type="submission" date="2021-06" db="EMBL/GenBank/DDBJ databases">
        <title>Caerostris darwini draft genome.</title>
        <authorList>
            <person name="Kono N."/>
            <person name="Arakawa K."/>
        </authorList>
    </citation>
    <scope>NUCLEOTIDE SEQUENCE [LARGE SCALE GENOMIC DNA]</scope>
</reference>
<proteinExistence type="predicted"/>